<accession>A0ABR9V2E7</accession>
<feature type="domain" description="DUF2357" evidence="1">
    <location>
        <begin position="162"/>
        <end position="274"/>
    </location>
</feature>
<reference evidence="2 3" key="1">
    <citation type="submission" date="2020-10" db="EMBL/GenBank/DDBJ databases">
        <authorList>
            <person name="Castelo-Branco R."/>
            <person name="Eusebio N."/>
            <person name="Adriana R."/>
            <person name="Vieira A."/>
            <person name="Brugerolle De Fraissinette N."/>
            <person name="Rezende De Castro R."/>
            <person name="Schneider M.P."/>
            <person name="Vasconcelos V."/>
            <person name="Leao P.N."/>
        </authorList>
    </citation>
    <scope>NUCLEOTIDE SEQUENCE [LARGE SCALE GENOMIC DNA]</scope>
    <source>
        <strain evidence="2 3">LEGE 03274</strain>
    </source>
</reference>
<dbReference type="EMBL" id="JADEWC010000008">
    <property type="protein sequence ID" value="MBE9222071.1"/>
    <property type="molecule type" value="Genomic_DNA"/>
</dbReference>
<evidence type="ECO:0000259" key="1">
    <source>
        <dbReference type="Pfam" id="PF09823"/>
    </source>
</evidence>
<protein>
    <submittedName>
        <fullName evidence="2">DUF2357 domain-containing protein</fullName>
    </submittedName>
</protein>
<dbReference type="Proteomes" id="UP000654604">
    <property type="component" value="Unassembled WGS sequence"/>
</dbReference>
<comment type="caution">
    <text evidence="2">The sequence shown here is derived from an EMBL/GenBank/DDBJ whole genome shotgun (WGS) entry which is preliminary data.</text>
</comment>
<keyword evidence="3" id="KW-1185">Reference proteome</keyword>
<dbReference type="InterPro" id="IPR018633">
    <property type="entry name" value="DUF2357"/>
</dbReference>
<evidence type="ECO:0000313" key="3">
    <source>
        <dbReference type="Proteomes" id="UP000654604"/>
    </source>
</evidence>
<organism evidence="2 3">
    <name type="scientific">Cyanobacterium stanieri LEGE 03274</name>
    <dbReference type="NCBI Taxonomy" id="1828756"/>
    <lineage>
        <taxon>Bacteria</taxon>
        <taxon>Bacillati</taxon>
        <taxon>Cyanobacteriota</taxon>
        <taxon>Cyanophyceae</taxon>
        <taxon>Oscillatoriophycideae</taxon>
        <taxon>Chroococcales</taxon>
        <taxon>Geminocystaceae</taxon>
        <taxon>Cyanobacterium</taxon>
    </lineage>
</organism>
<dbReference type="Pfam" id="PF09823">
    <property type="entry name" value="DUF2357"/>
    <property type="match status" value="1"/>
</dbReference>
<gene>
    <name evidence="2" type="ORF">IQ215_05110</name>
</gene>
<proteinExistence type="predicted"/>
<evidence type="ECO:0000313" key="2">
    <source>
        <dbReference type="EMBL" id="MBE9222071.1"/>
    </source>
</evidence>
<sequence>MFYYPSIADYLDNKFNSFNSESIVTLKSKNRPFLKLADDEDLQHQYHFLMERDKGLYEIGFPLIQVADFETNNNLTQLINIQTKQGEVIKFYLEDEVLDETQLTNDEDLAKNLLKELGQKCDRTTAESISLFIGLFHSLTNHHQNKKTTPLNIEKSLEKLSQEDARLPLILALNKRYELRHKLELIAPKLRSQLNRVAEMMPLGHIQEMDAYCLRDYVRRPGQDAIEKAGARQELMGIKRYQNYNTPENRFLKGFCDLLHLECQDYRSDYEEAKSLYIAIERFRQEPSVKTIPRTTIFTGKPNYVLQQNPIYRSFYQAYQDYLKRRTEKEKFWGFRQALLVDVVKILWLEALLKLEGSYLDCQTKIEILDIPKEGKYLKDNQQFKILCLLNKSAFIFNLQQHTNNITKGDFQLNITIQRITDREPEFSNYQWLIWVFWYQPEAEILKKIKEKSKDKLPICFYLYPSPESSEKETEEIIESKINLIKISHPLKENLETGVKLIIENICYWLAEWQ</sequence>
<name>A0ABR9V2E7_9CHRO</name>
<dbReference type="RefSeq" id="WP_193800239.1">
    <property type="nucleotide sequence ID" value="NZ_JADEWC010000008.1"/>
</dbReference>